<dbReference type="FunFam" id="3.30.1490.100:FF:000001">
    <property type="entry name" value="DNA repair protein REV1"/>
    <property type="match status" value="1"/>
</dbReference>
<dbReference type="GO" id="GO:0070987">
    <property type="term" value="P:error-free translesion synthesis"/>
    <property type="evidence" value="ECO:0007669"/>
    <property type="project" value="TreeGrafter"/>
</dbReference>
<evidence type="ECO:0000256" key="4">
    <source>
        <dbReference type="ARBA" id="ARBA00022634"/>
    </source>
</evidence>
<dbReference type="InterPro" id="IPR043502">
    <property type="entry name" value="DNA/RNA_pol_sf"/>
</dbReference>
<name>A0A7S4EEM1_9STRA</name>
<feature type="compositionally biased region" description="Basic residues" evidence="13">
    <location>
        <begin position="881"/>
        <end position="897"/>
    </location>
</feature>
<evidence type="ECO:0000256" key="9">
    <source>
        <dbReference type="ARBA" id="ARBA00022842"/>
    </source>
</evidence>
<keyword evidence="10" id="KW-0238">DNA-binding</keyword>
<evidence type="ECO:0000256" key="3">
    <source>
        <dbReference type="ARBA" id="ARBA00020399"/>
    </source>
</evidence>
<evidence type="ECO:0000256" key="10">
    <source>
        <dbReference type="ARBA" id="ARBA00023125"/>
    </source>
</evidence>
<dbReference type="GO" id="GO:0042276">
    <property type="term" value="P:error-prone translesion synthesis"/>
    <property type="evidence" value="ECO:0007669"/>
    <property type="project" value="TreeGrafter"/>
</dbReference>
<keyword evidence="9" id="KW-0460">Magnesium</keyword>
<dbReference type="EMBL" id="HBIX01001810">
    <property type="protein sequence ID" value="CAE0708621.1"/>
    <property type="molecule type" value="Transcribed_RNA"/>
</dbReference>
<dbReference type="PROSITE" id="PS50173">
    <property type="entry name" value="UMUC"/>
    <property type="match status" value="1"/>
</dbReference>
<dbReference type="PANTHER" id="PTHR45990">
    <property type="entry name" value="DNA REPAIR PROTEIN REV1"/>
    <property type="match status" value="1"/>
</dbReference>
<dbReference type="Gene3D" id="3.40.1170.60">
    <property type="match status" value="1"/>
</dbReference>
<organism evidence="15">
    <name type="scientific">Pseudo-nitzschia australis</name>
    <dbReference type="NCBI Taxonomy" id="44445"/>
    <lineage>
        <taxon>Eukaryota</taxon>
        <taxon>Sar</taxon>
        <taxon>Stramenopiles</taxon>
        <taxon>Ochrophyta</taxon>
        <taxon>Bacillariophyta</taxon>
        <taxon>Bacillariophyceae</taxon>
        <taxon>Bacillariophycidae</taxon>
        <taxon>Bacillariales</taxon>
        <taxon>Bacillariaceae</taxon>
        <taxon>Pseudo-nitzschia</taxon>
    </lineage>
</organism>
<keyword evidence="12" id="KW-0539">Nucleus</keyword>
<keyword evidence="8" id="KW-0227">DNA damage</keyword>
<proteinExistence type="inferred from homology"/>
<dbReference type="GO" id="GO:0006281">
    <property type="term" value="P:DNA repair"/>
    <property type="evidence" value="ECO:0007669"/>
    <property type="project" value="UniProtKB-KW"/>
</dbReference>
<evidence type="ECO:0000313" key="15">
    <source>
        <dbReference type="EMBL" id="CAE0708621.1"/>
    </source>
</evidence>
<keyword evidence="4" id="KW-0237">DNA synthesis</keyword>
<keyword evidence="11" id="KW-0234">DNA repair</keyword>
<evidence type="ECO:0000256" key="7">
    <source>
        <dbReference type="ARBA" id="ARBA00022723"/>
    </source>
</evidence>
<dbReference type="Pfam" id="PF00817">
    <property type="entry name" value="IMS"/>
    <property type="match status" value="1"/>
</dbReference>
<accession>A0A7S4EEM1</accession>
<dbReference type="SUPFAM" id="SSF56672">
    <property type="entry name" value="DNA/RNA polymerases"/>
    <property type="match status" value="1"/>
</dbReference>
<feature type="domain" description="UmuC" evidence="14">
    <location>
        <begin position="129"/>
        <end position="351"/>
    </location>
</feature>
<dbReference type="InterPro" id="IPR036775">
    <property type="entry name" value="DNA_pol_Y-fam_lit_finger_sf"/>
</dbReference>
<dbReference type="Gene3D" id="1.10.150.20">
    <property type="entry name" value="5' to 3' exonuclease, C-terminal subdomain"/>
    <property type="match status" value="1"/>
</dbReference>
<dbReference type="GO" id="GO:0005634">
    <property type="term" value="C:nucleus"/>
    <property type="evidence" value="ECO:0007669"/>
    <property type="project" value="UniProtKB-SubCell"/>
</dbReference>
<protein>
    <recommendedName>
        <fullName evidence="3">DNA repair protein REV1</fullName>
    </recommendedName>
</protein>
<sequence>MRLSTPSFPKNVGMNFNNPYVKQKRHLPNFHLNECPQKSDQSHSTSDEIKLQSPAKDKLENSYGVLQSPEKIEKKYINGKIRTVGTDPNFLDSYFAASRLSFIGTFKQRTSSTNHCNKSISSSHAKRLIFHVDMDCFFASVVLRNFPQFQNKPVVISHHGKRSTNEHHDNNRGKTNYISFDHSRDQQPRHIPKTSSSECATCNYEARKYGIKKGMFLGRAKELCPELIVLDYDFKGYEEVSEQVLEILDRLASSENHHGIVETVSCDEAYIELNFEASGLENVYDHAFQLAESVRNEIFDTTQCTASIGVGVNKFLAKLGTDKAKPNKSYCVRDHRELLKCLKLRDMHGVGWKTENKLIEEGLVTVQDVWDLGPRGEIELIRILGQGTGKKIFMFTQGEDDRPISPVERKTVGAECNYGVRFDGPYGIDYFMQGLAKEVEKRMLGISMKGKRLTLKIKQRKKGASKHHKFLGHGSCHNLSKSANIPGGMVTRDSKVFKKVGMSLLREFGIEDINEIRGMGITISSLENDNANENESNVHGMKSWLQKNIDPNTFESNDSNEKVETPNQSINEKNRGTKCVLQSTPESKRILGIETEDDERENKAIANGHSPLMIDLPPMSQIKMTQVEALPPEFQEQIIYRMKKADAGGIEEGNVRGSVDAGMIEEKRTNEEVETSHEFSDEEALVTGDFMRYTPQSRRKSGTEAEIEEIEDRSIRNFDSPLMIELPPMSQIKMSQVEALPPDLQQQVISRMKGNTTDVGTIDETHYVNHFVPKQQIVGDGQQYSAGRFRQTDLKRMMKLAAVKSGHENTSISLTQLEQLPLEIKLQVVNRDDREVGILSQHASRSTNINDRRRRKSVYSATNAIDGLCSKPKRGSANQSRNKKKHKNMGNSRKKKRDVPNMSARKVRIVDRVNSWKEDVLPLKQFLGDHCPVRYPDSIDKVVDFLSIVLKEGRLTAMVTMIRCIRNRQDKWSTIEIIERIAQTMNRLHIERYGSDLDVEWLMGTAEE</sequence>
<evidence type="ECO:0000256" key="12">
    <source>
        <dbReference type="ARBA" id="ARBA00023242"/>
    </source>
</evidence>
<keyword evidence="6" id="KW-0548">Nucleotidyltransferase</keyword>
<feature type="compositionally biased region" description="Basic and acidic residues" evidence="13">
    <location>
        <begin position="163"/>
        <end position="172"/>
    </location>
</feature>
<dbReference type="PANTHER" id="PTHR45990:SF1">
    <property type="entry name" value="DNA REPAIR PROTEIN REV1"/>
    <property type="match status" value="1"/>
</dbReference>
<evidence type="ECO:0000256" key="8">
    <source>
        <dbReference type="ARBA" id="ARBA00022763"/>
    </source>
</evidence>
<evidence type="ECO:0000256" key="2">
    <source>
        <dbReference type="ARBA" id="ARBA00010945"/>
    </source>
</evidence>
<dbReference type="InterPro" id="IPR001126">
    <property type="entry name" value="UmuC"/>
</dbReference>
<dbReference type="GO" id="GO:0046872">
    <property type="term" value="F:metal ion binding"/>
    <property type="evidence" value="ECO:0007669"/>
    <property type="project" value="UniProtKB-KW"/>
</dbReference>
<dbReference type="GO" id="GO:0003887">
    <property type="term" value="F:DNA-directed DNA polymerase activity"/>
    <property type="evidence" value="ECO:0007669"/>
    <property type="project" value="TreeGrafter"/>
</dbReference>
<dbReference type="AlphaFoldDB" id="A0A7S4EEM1"/>
<evidence type="ECO:0000256" key="1">
    <source>
        <dbReference type="ARBA" id="ARBA00004123"/>
    </source>
</evidence>
<dbReference type="GO" id="GO:0017125">
    <property type="term" value="F:deoxycytidyl transferase activity"/>
    <property type="evidence" value="ECO:0007669"/>
    <property type="project" value="TreeGrafter"/>
</dbReference>
<dbReference type="InterPro" id="IPR043128">
    <property type="entry name" value="Rev_trsase/Diguanyl_cyclase"/>
</dbReference>
<dbReference type="Pfam" id="PF11799">
    <property type="entry name" value="IMS_C"/>
    <property type="match status" value="1"/>
</dbReference>
<evidence type="ECO:0000256" key="6">
    <source>
        <dbReference type="ARBA" id="ARBA00022695"/>
    </source>
</evidence>
<feature type="region of interest" description="Disordered" evidence="13">
    <location>
        <begin position="868"/>
        <end position="902"/>
    </location>
</feature>
<dbReference type="Gene3D" id="3.30.1490.100">
    <property type="entry name" value="DNA polymerase, Y-family, little finger domain"/>
    <property type="match status" value="1"/>
</dbReference>
<comment type="similarity">
    <text evidence="2">Belongs to the DNA polymerase type-Y family.</text>
</comment>
<evidence type="ECO:0000259" key="14">
    <source>
        <dbReference type="PROSITE" id="PS50173"/>
    </source>
</evidence>
<keyword evidence="5" id="KW-0808">Transferase</keyword>
<comment type="subcellular location">
    <subcellularLocation>
        <location evidence="1">Nucleus</location>
    </subcellularLocation>
</comment>
<dbReference type="InterPro" id="IPR017961">
    <property type="entry name" value="DNA_pol_Y-fam_little_finger"/>
</dbReference>
<reference evidence="15" key="1">
    <citation type="submission" date="2021-01" db="EMBL/GenBank/DDBJ databases">
        <authorList>
            <person name="Corre E."/>
            <person name="Pelletier E."/>
            <person name="Niang G."/>
            <person name="Scheremetjew M."/>
            <person name="Finn R."/>
            <person name="Kale V."/>
            <person name="Holt S."/>
            <person name="Cochrane G."/>
            <person name="Meng A."/>
            <person name="Brown T."/>
            <person name="Cohen L."/>
        </authorList>
    </citation>
    <scope>NUCLEOTIDE SEQUENCE</scope>
    <source>
        <strain evidence="15">10249 10 AB</strain>
    </source>
</reference>
<evidence type="ECO:0000256" key="13">
    <source>
        <dbReference type="SAM" id="MobiDB-lite"/>
    </source>
</evidence>
<keyword evidence="7" id="KW-0479">Metal-binding</keyword>
<gene>
    <name evidence="15" type="ORF">PAUS00366_LOCUS1341</name>
</gene>
<dbReference type="GO" id="GO:0003684">
    <property type="term" value="F:damaged DNA binding"/>
    <property type="evidence" value="ECO:0007669"/>
    <property type="project" value="InterPro"/>
</dbReference>
<evidence type="ECO:0000256" key="5">
    <source>
        <dbReference type="ARBA" id="ARBA00022679"/>
    </source>
</evidence>
<evidence type="ECO:0000256" key="11">
    <source>
        <dbReference type="ARBA" id="ARBA00023204"/>
    </source>
</evidence>
<feature type="region of interest" description="Disordered" evidence="13">
    <location>
        <begin position="160"/>
        <end position="194"/>
    </location>
</feature>
<dbReference type="SUPFAM" id="SSF100879">
    <property type="entry name" value="Lesion bypass DNA polymerase (Y-family), little finger domain"/>
    <property type="match status" value="1"/>
</dbReference>
<feature type="region of interest" description="Disordered" evidence="13">
    <location>
        <begin position="549"/>
        <end position="570"/>
    </location>
</feature>
<dbReference type="Gene3D" id="3.30.70.270">
    <property type="match status" value="2"/>
</dbReference>